<dbReference type="GO" id="GO:0005634">
    <property type="term" value="C:nucleus"/>
    <property type="evidence" value="ECO:0007669"/>
    <property type="project" value="TreeGrafter"/>
</dbReference>
<accession>A0A433A2P2</accession>
<gene>
    <name evidence="2" type="ORF">BC936DRAFT_141211</name>
</gene>
<name>A0A433A2P2_9FUNG</name>
<dbReference type="PANTHER" id="PTHR21357:SF4">
    <property type="entry name" value="FAM172 FAMILY PROTEIN HOMOLOG CG10038"/>
    <property type="match status" value="1"/>
</dbReference>
<dbReference type="GO" id="GO:0035197">
    <property type="term" value="F:siRNA binding"/>
    <property type="evidence" value="ECO:0007669"/>
    <property type="project" value="TreeGrafter"/>
</dbReference>
<proteinExistence type="predicted"/>
<dbReference type="EMBL" id="RBNI01019033">
    <property type="protein sequence ID" value="RUO96956.1"/>
    <property type="molecule type" value="Genomic_DNA"/>
</dbReference>
<dbReference type="SUPFAM" id="SSF53474">
    <property type="entry name" value="alpha/beta-Hydrolases"/>
    <property type="match status" value="1"/>
</dbReference>
<keyword evidence="3" id="KW-1185">Reference proteome</keyword>
<dbReference type="Pfam" id="PF22749">
    <property type="entry name" value="Arb2"/>
    <property type="match status" value="2"/>
</dbReference>
<dbReference type="OrthoDB" id="421951at2759"/>
<dbReference type="InterPro" id="IPR048263">
    <property type="entry name" value="Arb2"/>
</dbReference>
<reference evidence="2 3" key="1">
    <citation type="journal article" date="2018" name="New Phytol.">
        <title>Phylogenomics of Endogonaceae and evolution of mycorrhizas within Mucoromycota.</title>
        <authorList>
            <person name="Chang Y."/>
            <person name="Desiro A."/>
            <person name="Na H."/>
            <person name="Sandor L."/>
            <person name="Lipzen A."/>
            <person name="Clum A."/>
            <person name="Barry K."/>
            <person name="Grigoriev I.V."/>
            <person name="Martin F.M."/>
            <person name="Stajich J.E."/>
            <person name="Smith M.E."/>
            <person name="Bonito G."/>
            <person name="Spatafora J.W."/>
        </authorList>
    </citation>
    <scope>NUCLEOTIDE SEQUENCE [LARGE SCALE GENOMIC DNA]</scope>
    <source>
        <strain evidence="2 3">GMNB39</strain>
    </source>
</reference>
<sequence>MMGNIVGRYKRNNKELPEFPKNIADFGYAFNEQGELRNIETNGRFEFNVVDDDRKFNQAHYEALGDAIGIWIESELETRFGLVKRVIPEEGDRHDTDDHRGESGPTATSRIYMRYAECASWLDGTFYVRVYSIIPSFPNPPPLPLLSQYPIPLPPFSKAPMPSQTPPRSCFSSKVPVPFVRASGRVLSSSTTRSSMFPYIHRAKEQGWSVIVFNPNENEGELPTTHESAGPFDYDTMMEGSRKRVKRVARGALHVRLGKVRQVRVNRRSIYCGRGVFSETVVVSDEAWRKCTVNDSDSSPRANKFISEMPPNTSKAQAKHILIVAHSYGGYSTATLATSIPNFTERVRAIALTDSVHSAGSVYDTQGMIKQWFSDNAINWIKSNKPLGAHEPSAERYFGCPCVSAGHPKHEYTSGTAFASVFNFLEIRLVKAMEQAEEDVGAGTMEGERALEGKGSSFGKVERNDKKGKEFMETKGKAFVETEGKEFVETEGKEFVETEGKEFVETEGKAFVET</sequence>
<evidence type="ECO:0000313" key="3">
    <source>
        <dbReference type="Proteomes" id="UP000268093"/>
    </source>
</evidence>
<feature type="domain" description="Arb2" evidence="1">
    <location>
        <begin position="19"/>
        <end position="92"/>
    </location>
</feature>
<dbReference type="InterPro" id="IPR029058">
    <property type="entry name" value="AB_hydrolase_fold"/>
</dbReference>
<dbReference type="PANTHER" id="PTHR21357">
    <property type="entry name" value="FAM172 FAMILY PROTEIN HOMOLOG CG10038"/>
    <property type="match status" value="1"/>
</dbReference>
<feature type="domain" description="Arb2" evidence="1">
    <location>
        <begin position="314"/>
        <end position="387"/>
    </location>
</feature>
<protein>
    <recommendedName>
        <fullName evidence="1">Arb2 domain-containing protein</fullName>
    </recommendedName>
</protein>
<dbReference type="InterPro" id="IPR053858">
    <property type="entry name" value="Arb2_dom"/>
</dbReference>
<dbReference type="Proteomes" id="UP000268093">
    <property type="component" value="Unassembled WGS sequence"/>
</dbReference>
<evidence type="ECO:0000259" key="1">
    <source>
        <dbReference type="Pfam" id="PF22749"/>
    </source>
</evidence>
<dbReference type="GO" id="GO:0031048">
    <property type="term" value="P:regulatory ncRNA-mediated heterochromatin formation"/>
    <property type="evidence" value="ECO:0007669"/>
    <property type="project" value="TreeGrafter"/>
</dbReference>
<dbReference type="Gene3D" id="3.40.50.1820">
    <property type="entry name" value="alpha/beta hydrolase"/>
    <property type="match status" value="1"/>
</dbReference>
<organism evidence="2 3">
    <name type="scientific">Jimgerdemannia flammicorona</name>
    <dbReference type="NCBI Taxonomy" id="994334"/>
    <lineage>
        <taxon>Eukaryota</taxon>
        <taxon>Fungi</taxon>
        <taxon>Fungi incertae sedis</taxon>
        <taxon>Mucoromycota</taxon>
        <taxon>Mucoromycotina</taxon>
        <taxon>Endogonomycetes</taxon>
        <taxon>Endogonales</taxon>
        <taxon>Endogonaceae</taxon>
        <taxon>Jimgerdemannia</taxon>
    </lineage>
</organism>
<feature type="non-terminal residue" evidence="2">
    <location>
        <position position="514"/>
    </location>
</feature>
<evidence type="ECO:0000313" key="2">
    <source>
        <dbReference type="EMBL" id="RUO96956.1"/>
    </source>
</evidence>
<comment type="caution">
    <text evidence="2">The sequence shown here is derived from an EMBL/GenBank/DDBJ whole genome shotgun (WGS) entry which is preliminary data.</text>
</comment>
<dbReference type="AlphaFoldDB" id="A0A433A2P2"/>